<organism evidence="12 15">
    <name type="scientific">Tanapox virus</name>
    <dbReference type="NCBI Taxonomy" id="99000"/>
    <lineage>
        <taxon>Viruses</taxon>
        <taxon>Varidnaviria</taxon>
        <taxon>Bamfordvirae</taxon>
        <taxon>Nucleocytoviricota</taxon>
        <taxon>Pokkesviricetes</taxon>
        <taxon>Chitovirales</taxon>
        <taxon>Poxviridae</taxon>
        <taxon>Chordopoxvirinae</taxon>
        <taxon>Yatapoxvirus</taxon>
        <taxon>Yatapoxvirus tanapox</taxon>
    </lineage>
</organism>
<dbReference type="GO" id="GO:0006351">
    <property type="term" value="P:DNA-templated transcription"/>
    <property type="evidence" value="ECO:0007669"/>
    <property type="project" value="InterPro"/>
</dbReference>
<reference evidence="14 15" key="1">
    <citation type="journal article" date="2007" name="Virus Res.">
        <title>Comparative genetic analysis of genomic DNA sequences of two human isolates of Tanapox virus.</title>
        <authorList>
            <person name="Nazarian S.H."/>
            <person name="Barrett J.W."/>
            <person name="Frace A.M."/>
            <person name="Olsen-Rasmussen M."/>
            <person name="Khristova M."/>
            <person name="Shaban M."/>
            <person name="Neering S."/>
            <person name="Li Y."/>
            <person name="Damon I.K."/>
            <person name="Esposito J.J."/>
            <person name="Essani K."/>
            <person name="McFadden G."/>
        </authorList>
    </citation>
    <scope>NUCLEOTIDE SEQUENCE [LARGE SCALE GENOMIC DNA]</scope>
    <source>
        <strain evidence="12">TPV-Kenya</strain>
        <strain evidence="13">TPV-RoC</strain>
    </source>
</reference>
<dbReference type="Proteomes" id="UP000130031">
    <property type="component" value="Segment"/>
</dbReference>
<dbReference type="PANTHER" id="PTHR10799">
    <property type="entry name" value="SNF2/RAD54 HELICASE FAMILY"/>
    <property type="match status" value="1"/>
</dbReference>
<evidence type="ECO:0000256" key="3">
    <source>
        <dbReference type="ARBA" id="ARBA00016931"/>
    </source>
</evidence>
<evidence type="ECO:0000259" key="10">
    <source>
        <dbReference type="PROSITE" id="PS51192"/>
    </source>
</evidence>
<evidence type="ECO:0000256" key="5">
    <source>
        <dbReference type="ARBA" id="ARBA00022801"/>
    </source>
</evidence>
<evidence type="ECO:0000313" key="15">
    <source>
        <dbReference type="Proteomes" id="UP000130031"/>
    </source>
</evidence>
<name>A7XCL5_9POXV</name>
<evidence type="ECO:0000259" key="11">
    <source>
        <dbReference type="PROSITE" id="PS51194"/>
    </source>
</evidence>
<protein>
    <recommendedName>
        <fullName evidence="3">Nucleoside triphosphatase I</fullName>
        <ecNumber evidence="2">3.6.1.15</ecNumber>
    </recommendedName>
    <alternativeName>
        <fullName evidence="8">Nucleoside triphosphate phosphohydrolase I</fullName>
    </alternativeName>
</protein>
<evidence type="ECO:0000256" key="4">
    <source>
        <dbReference type="ARBA" id="ARBA00022741"/>
    </source>
</evidence>
<dbReference type="GO" id="GO:0017111">
    <property type="term" value="F:ribonucleoside triphosphate phosphatase activity"/>
    <property type="evidence" value="ECO:0007669"/>
    <property type="project" value="UniProtKB-EC"/>
</dbReference>
<dbReference type="InterPro" id="IPR027417">
    <property type="entry name" value="P-loop_NTPase"/>
</dbReference>
<evidence type="ECO:0000256" key="8">
    <source>
        <dbReference type="ARBA" id="ARBA00031272"/>
    </source>
</evidence>
<proteinExistence type="inferred from homology"/>
<dbReference type="PROSITE" id="PS51192">
    <property type="entry name" value="HELICASE_ATP_BIND_1"/>
    <property type="match status" value="1"/>
</dbReference>
<keyword evidence="7" id="KW-0804">Transcription</keyword>
<feature type="domain" description="Helicase C-terminal" evidence="11">
    <location>
        <begin position="367"/>
        <end position="536"/>
    </location>
</feature>
<dbReference type="SUPFAM" id="SSF52540">
    <property type="entry name" value="P-loop containing nucleoside triphosphate hydrolases"/>
    <property type="match status" value="2"/>
</dbReference>
<dbReference type="EMBL" id="EF420156">
    <property type="protein sequence ID" value="ABQ43563.1"/>
    <property type="molecule type" value="Genomic_DNA"/>
</dbReference>
<dbReference type="InterPro" id="IPR013676">
    <property type="entry name" value="NPHI_C"/>
</dbReference>
<keyword evidence="5" id="KW-0378">Hydrolase</keyword>
<dbReference type="SMART" id="SM00487">
    <property type="entry name" value="DEXDc"/>
    <property type="match status" value="1"/>
</dbReference>
<evidence type="ECO:0000313" key="13">
    <source>
        <dbReference type="EMBL" id="ABQ43718.1"/>
    </source>
</evidence>
<evidence type="ECO:0000256" key="1">
    <source>
        <dbReference type="ARBA" id="ARBA00010677"/>
    </source>
</evidence>
<comment type="similarity">
    <text evidence="1">Belongs to the helicase family. NPH I subfamily.</text>
</comment>
<evidence type="ECO:0000256" key="6">
    <source>
        <dbReference type="ARBA" id="ARBA00022840"/>
    </source>
</evidence>
<dbReference type="EC" id="3.6.1.15" evidence="2"/>
<accession>A7XCL5</accession>
<evidence type="ECO:0000256" key="7">
    <source>
        <dbReference type="ARBA" id="ARBA00023163"/>
    </source>
</evidence>
<dbReference type="Pfam" id="PF08469">
    <property type="entry name" value="NPHI_C"/>
    <property type="match status" value="1"/>
</dbReference>
<dbReference type="Pfam" id="PF00271">
    <property type="entry name" value="Helicase_C"/>
    <property type="match status" value="1"/>
</dbReference>
<dbReference type="InterPro" id="IPR001650">
    <property type="entry name" value="Helicase_C-like"/>
</dbReference>
<dbReference type="SMART" id="SM00490">
    <property type="entry name" value="HELICc"/>
    <property type="match status" value="1"/>
</dbReference>
<dbReference type="PROSITE" id="PS51194">
    <property type="entry name" value="HELICASE_CTER"/>
    <property type="match status" value="1"/>
</dbReference>
<dbReference type="GO" id="GO:0005524">
    <property type="term" value="F:ATP binding"/>
    <property type="evidence" value="ECO:0007669"/>
    <property type="project" value="UniProtKB-KW"/>
</dbReference>
<comment type="catalytic activity">
    <reaction evidence="9">
        <text>a ribonucleoside 5'-triphosphate + H2O = a ribonucleoside 5'-diphosphate + phosphate + H(+)</text>
        <dbReference type="Rhea" id="RHEA:23680"/>
        <dbReference type="ChEBI" id="CHEBI:15377"/>
        <dbReference type="ChEBI" id="CHEBI:15378"/>
        <dbReference type="ChEBI" id="CHEBI:43474"/>
        <dbReference type="ChEBI" id="CHEBI:57930"/>
        <dbReference type="ChEBI" id="CHEBI:61557"/>
        <dbReference type="EC" id="3.6.1.15"/>
    </reaction>
</comment>
<dbReference type="Proteomes" id="UP000099606">
    <property type="component" value="Segment"/>
</dbReference>
<evidence type="ECO:0000313" key="14">
    <source>
        <dbReference type="Proteomes" id="UP000099606"/>
    </source>
</evidence>
<sequence length="631" mass="72829">MSTQHAAYIDYALNRMESMPIEMLGSDTITLKPYQHFVAKVFLGLDTMHSILLFHDTGVGKTITTVFILKHLKDIYTNWTILLLVKKALVEDPWMNTIIKYSPEIIKNCIFINYDDKNFHNKFFTNIKTISSRSRICVVIDECHNFISKSLVKEDGKQRPTKSVYNYLSKNILLNNNKMICLSATPIVNNVREFTMIVNLLRPKIIQFQSLFENKNLVNEKELIDKLGGICSYIVNNEFSIFDDVEGSQSFAKKTVYMHYVNMTKQQENIYQKAKMAEIKSGITSFRIYRRMAATFSFDFFPDRKKKTIDEINLELNTLYKDFVNYIDQKSFSDNAIKLFKAGKGLTGDSNPLDISLLSELKQKSCKFTEVCLKILASPGKCLVFEPFINQSGIEILIIYFSVFRITSIEFSSRTKDTRIRNVFEFNKESNTNGDQIKVCVFSISGGEGISFFSINDIFILDMTWNEASLKQIVGRAIRLNSHANTPPNRRYVNVYFIIARLSNGEPTVDEDLINIIKTKSKEFLQLFKVFKESSIEWIYENKKNFYPVNDESGWRALTSRIVDVNVKSKKIVQVVQGQNIWFSNSSRMITIHKGFKTLDGKIFDVDGNFIQNMPVNPVIKIHNNKLVYII</sequence>
<dbReference type="Gene3D" id="3.40.50.300">
    <property type="entry name" value="P-loop containing nucleotide triphosphate hydrolases"/>
    <property type="match status" value="2"/>
</dbReference>
<evidence type="ECO:0000256" key="9">
    <source>
        <dbReference type="ARBA" id="ARBA00047631"/>
    </source>
</evidence>
<dbReference type="InterPro" id="IPR014001">
    <property type="entry name" value="Helicase_ATP-bd"/>
</dbReference>
<gene>
    <name evidence="12" type="primary">88L</name>
</gene>
<feature type="domain" description="Helicase ATP-binding" evidence="10">
    <location>
        <begin position="42"/>
        <end position="204"/>
    </location>
</feature>
<keyword evidence="4" id="KW-0547">Nucleotide-binding</keyword>
<evidence type="ECO:0000256" key="2">
    <source>
        <dbReference type="ARBA" id="ARBA00012445"/>
    </source>
</evidence>
<dbReference type="Pfam" id="PF00176">
    <property type="entry name" value="SNF2-rel_dom"/>
    <property type="match status" value="1"/>
</dbReference>
<dbReference type="InterPro" id="IPR000330">
    <property type="entry name" value="SNF2_N"/>
</dbReference>
<dbReference type="EMBL" id="EF420157">
    <property type="protein sequence ID" value="ABQ43718.1"/>
    <property type="molecule type" value="Genomic_DNA"/>
</dbReference>
<evidence type="ECO:0000313" key="12">
    <source>
        <dbReference type="EMBL" id="ABQ43563.1"/>
    </source>
</evidence>
<keyword evidence="6" id="KW-0067">ATP-binding</keyword>